<gene>
    <name evidence="4" type="ORF">Athens101428_205</name>
</gene>
<dbReference type="PIRSF" id="PIRSF001359">
    <property type="entry name" value="F_bP_aldolase_II"/>
    <property type="match status" value="1"/>
</dbReference>
<organism evidence="4 5">
    <name type="scientific">Candidatus Berkelbacteria bacterium Athens1014_28</name>
    <dbReference type="NCBI Taxonomy" id="2017145"/>
    <lineage>
        <taxon>Bacteria</taxon>
        <taxon>Candidatus Berkelbacteria</taxon>
    </lineage>
</organism>
<proteinExistence type="predicted"/>
<dbReference type="Gene3D" id="3.20.20.70">
    <property type="entry name" value="Aldolase class I"/>
    <property type="match status" value="1"/>
</dbReference>
<evidence type="ECO:0000313" key="5">
    <source>
        <dbReference type="Proteomes" id="UP000316495"/>
    </source>
</evidence>
<feature type="binding site" evidence="3">
    <location>
        <position position="204"/>
    </location>
    <ligand>
        <name>Zn(2+)</name>
        <dbReference type="ChEBI" id="CHEBI:29105"/>
        <label>1</label>
        <note>catalytic</note>
    </ligand>
</feature>
<dbReference type="SUPFAM" id="SSF51569">
    <property type="entry name" value="Aldolase"/>
    <property type="match status" value="1"/>
</dbReference>
<evidence type="ECO:0000256" key="3">
    <source>
        <dbReference type="PIRSR" id="PIRSR001359-3"/>
    </source>
</evidence>
<dbReference type="InterPro" id="IPR050246">
    <property type="entry name" value="Class_II_FBP_aldolase"/>
</dbReference>
<comment type="caution">
    <text evidence="4">The sequence shown here is derived from an EMBL/GenBank/DDBJ whole genome shotgun (WGS) entry which is preliminary data.</text>
</comment>
<dbReference type="EMBL" id="VMGN01000008">
    <property type="protein sequence ID" value="TSC94690.1"/>
    <property type="molecule type" value="Genomic_DNA"/>
</dbReference>
<protein>
    <submittedName>
        <fullName evidence="4">Fructose-bisphosphate aldolase, class II</fullName>
    </submittedName>
</protein>
<feature type="binding site" evidence="3">
    <location>
        <position position="177"/>
    </location>
    <ligand>
        <name>Zn(2+)</name>
        <dbReference type="ChEBI" id="CHEBI:29105"/>
        <label>1</label>
        <note>catalytic</note>
    </ligand>
</feature>
<evidence type="ECO:0000256" key="1">
    <source>
        <dbReference type="PIRSR" id="PIRSR001359-1"/>
    </source>
</evidence>
<dbReference type="GO" id="GO:0008270">
    <property type="term" value="F:zinc ion binding"/>
    <property type="evidence" value="ECO:0007669"/>
    <property type="project" value="InterPro"/>
</dbReference>
<evidence type="ECO:0000313" key="4">
    <source>
        <dbReference type="EMBL" id="TSC94690.1"/>
    </source>
</evidence>
<dbReference type="PANTHER" id="PTHR30304:SF0">
    <property type="entry name" value="D-TAGATOSE-1,6-BISPHOSPHATE ALDOLASE SUBUNIT GATY-RELATED"/>
    <property type="match status" value="1"/>
</dbReference>
<dbReference type="NCBIfam" id="TIGR00167">
    <property type="entry name" value="cbbA"/>
    <property type="match status" value="1"/>
</dbReference>
<dbReference type="Pfam" id="PF01116">
    <property type="entry name" value="F_bP_aldolase"/>
    <property type="match status" value="1"/>
</dbReference>
<evidence type="ECO:0000256" key="2">
    <source>
        <dbReference type="PIRSR" id="PIRSR001359-2"/>
    </source>
</evidence>
<feature type="binding site" evidence="3">
    <location>
        <position position="82"/>
    </location>
    <ligand>
        <name>Zn(2+)</name>
        <dbReference type="ChEBI" id="CHEBI:29105"/>
        <label>1</label>
        <note>catalytic</note>
    </ligand>
</feature>
<feature type="binding site" evidence="2">
    <location>
        <begin position="205"/>
        <end position="207"/>
    </location>
    <ligand>
        <name>dihydroxyacetone phosphate</name>
        <dbReference type="ChEBI" id="CHEBI:57642"/>
    </ligand>
</feature>
<dbReference type="CDD" id="cd00947">
    <property type="entry name" value="TBP_aldolase_IIB"/>
    <property type="match status" value="1"/>
</dbReference>
<feature type="binding site" evidence="3">
    <location>
        <position position="103"/>
    </location>
    <ligand>
        <name>Zn(2+)</name>
        <dbReference type="ChEBI" id="CHEBI:29105"/>
        <label>2</label>
    </ligand>
</feature>
<name>A0A554LP91_9BACT</name>
<dbReference type="PANTHER" id="PTHR30304">
    <property type="entry name" value="D-TAGATOSE-1,6-BISPHOSPHATE ALDOLASE"/>
    <property type="match status" value="1"/>
</dbReference>
<dbReference type="InterPro" id="IPR013785">
    <property type="entry name" value="Aldolase_TIM"/>
</dbReference>
<feature type="binding site" evidence="2">
    <location>
        <begin position="226"/>
        <end position="229"/>
    </location>
    <ligand>
        <name>dihydroxyacetone phosphate</name>
        <dbReference type="ChEBI" id="CHEBI:57642"/>
    </ligand>
</feature>
<keyword evidence="3" id="KW-0862">Zinc</keyword>
<dbReference type="InterPro" id="IPR000771">
    <property type="entry name" value="FBA_II"/>
</dbReference>
<dbReference type="GO" id="GO:0016832">
    <property type="term" value="F:aldehyde-lyase activity"/>
    <property type="evidence" value="ECO:0007669"/>
    <property type="project" value="InterPro"/>
</dbReference>
<accession>A0A554LP91</accession>
<dbReference type="Proteomes" id="UP000316495">
    <property type="component" value="Unassembled WGS sequence"/>
</dbReference>
<sequence length="276" mass="30179">MFTSLKDLYKIAEENSVAIGAFNTNNLEETQAIVSTAEKLNLPAIIQTSKKAIDYAGLSELFAVIKTFIDEAKVPLVVHLDHAKEIDLVEKCLKIGYRSVMFDGSEYPFEKNVTETRKVVELASHFGATVEGEIGTIGKGEEGVSGSGQKFTDPEEAAEFVKLTGVDSLAISIGNTHGAPKGEKIDFELLDRINQVVKIPLVLHGSSGLSPVTIKKAISLGVRKINIDTQLRRAFKAGVLEEINDKNSDIRDYLSSGREEVGEVVERYLKIVNNIE</sequence>
<feature type="binding site" evidence="2">
    <location>
        <position position="178"/>
    </location>
    <ligand>
        <name>dihydroxyacetone phosphate</name>
        <dbReference type="ChEBI" id="CHEBI:57642"/>
    </ligand>
</feature>
<feature type="binding site" evidence="3">
    <location>
        <position position="133"/>
    </location>
    <ligand>
        <name>Zn(2+)</name>
        <dbReference type="ChEBI" id="CHEBI:29105"/>
        <label>2</label>
    </ligand>
</feature>
<comment type="cofactor">
    <cofactor evidence="3">
        <name>Zn(2+)</name>
        <dbReference type="ChEBI" id="CHEBI:29105"/>
    </cofactor>
    <text evidence="3">Binds 2 Zn(2+) ions per subunit. One is catalytic and the other provides a structural contribution.</text>
</comment>
<dbReference type="GO" id="GO:0005975">
    <property type="term" value="P:carbohydrate metabolic process"/>
    <property type="evidence" value="ECO:0007669"/>
    <property type="project" value="InterPro"/>
</dbReference>
<keyword evidence="3" id="KW-0479">Metal-binding</keyword>
<reference evidence="4 5" key="1">
    <citation type="submission" date="2017-07" db="EMBL/GenBank/DDBJ databases">
        <title>Mechanisms for carbon and nitrogen cycling indicate functional differentiation within the Candidate Phyla Radiation.</title>
        <authorList>
            <person name="Danczak R.E."/>
            <person name="Johnston M.D."/>
            <person name="Kenah C."/>
            <person name="Slattery M."/>
            <person name="Wrighton K.C."/>
            <person name="Wilkins M.J."/>
        </authorList>
    </citation>
    <scope>NUCLEOTIDE SEQUENCE [LARGE SCALE GENOMIC DNA]</scope>
    <source>
        <strain evidence="4">Athens1014_28</strain>
    </source>
</reference>
<dbReference type="AlphaFoldDB" id="A0A554LP91"/>
<feature type="active site" description="Proton donor" evidence="1">
    <location>
        <position position="81"/>
    </location>
</feature>